<dbReference type="Proteomes" id="UP000199546">
    <property type="component" value="Unassembled WGS sequence"/>
</dbReference>
<protein>
    <submittedName>
        <fullName evidence="1">Uncharacterized protein</fullName>
    </submittedName>
</protein>
<proteinExistence type="predicted"/>
<dbReference type="EMBL" id="FPBA01000023">
    <property type="protein sequence ID" value="SFU00446.1"/>
    <property type="molecule type" value="Genomic_DNA"/>
</dbReference>
<dbReference type="AlphaFoldDB" id="A0A1I7CLY7"/>
<reference evidence="2" key="1">
    <citation type="submission" date="2016-10" db="EMBL/GenBank/DDBJ databases">
        <authorList>
            <person name="Varghese N."/>
            <person name="Submissions S."/>
        </authorList>
    </citation>
    <scope>NUCLEOTIDE SEQUENCE [LARGE SCALE GENOMIC DNA]</scope>
    <source>
        <strain evidence="2">DSM 46136</strain>
    </source>
</reference>
<name>A0A1I7CLY7_9ACTN</name>
<evidence type="ECO:0000313" key="1">
    <source>
        <dbReference type="EMBL" id="SFU00446.1"/>
    </source>
</evidence>
<keyword evidence="2" id="KW-1185">Reference proteome</keyword>
<organism evidence="1 2">
    <name type="scientific">Geodermatophilus amargosae</name>
    <dbReference type="NCBI Taxonomy" id="1296565"/>
    <lineage>
        <taxon>Bacteria</taxon>
        <taxon>Bacillati</taxon>
        <taxon>Actinomycetota</taxon>
        <taxon>Actinomycetes</taxon>
        <taxon>Geodermatophilales</taxon>
        <taxon>Geodermatophilaceae</taxon>
        <taxon>Geodermatophilus</taxon>
    </lineage>
</organism>
<sequence length="54" mass="5987">MFLVLFLLFPVAVLAVLLAVEAHLHRNRSLAGTAGMPATFDRPELYGKGRNRVH</sequence>
<dbReference type="RefSeq" id="WP_175551749.1">
    <property type="nucleotide sequence ID" value="NZ_FPBA01000023.1"/>
</dbReference>
<gene>
    <name evidence="1" type="ORF">SAMN05660657_04655</name>
</gene>
<accession>A0A1I7CLY7</accession>
<evidence type="ECO:0000313" key="2">
    <source>
        <dbReference type="Proteomes" id="UP000199546"/>
    </source>
</evidence>